<evidence type="ECO:0000256" key="6">
    <source>
        <dbReference type="ARBA" id="ARBA00022695"/>
    </source>
</evidence>
<keyword evidence="15 20" id="KW-0238">DNA-binding</keyword>
<feature type="region of interest" description="Disordered" evidence="21">
    <location>
        <begin position="665"/>
        <end position="694"/>
    </location>
</feature>
<keyword evidence="17" id="KW-0539">Nucleus</keyword>
<feature type="compositionally biased region" description="Polar residues" evidence="21">
    <location>
        <begin position="464"/>
        <end position="477"/>
    </location>
</feature>
<dbReference type="InterPro" id="IPR043502">
    <property type="entry name" value="DNA/RNA_pol_sf"/>
</dbReference>
<dbReference type="Gene3D" id="3.90.1600.10">
    <property type="entry name" value="Palm domain of DNA polymerase"/>
    <property type="match status" value="1"/>
</dbReference>
<dbReference type="GO" id="GO:0051539">
    <property type="term" value="F:4 iron, 4 sulfur cluster binding"/>
    <property type="evidence" value="ECO:0007669"/>
    <property type="project" value="UniProtKB-KW"/>
</dbReference>
<evidence type="ECO:0000256" key="13">
    <source>
        <dbReference type="ARBA" id="ARBA00023004"/>
    </source>
</evidence>
<evidence type="ECO:0000256" key="15">
    <source>
        <dbReference type="ARBA" id="ARBA00023125"/>
    </source>
</evidence>
<evidence type="ECO:0000256" key="11">
    <source>
        <dbReference type="ARBA" id="ARBA00022833"/>
    </source>
</evidence>
<evidence type="ECO:0000256" key="8">
    <source>
        <dbReference type="ARBA" id="ARBA00022723"/>
    </source>
</evidence>
<dbReference type="Gene3D" id="3.30.342.10">
    <property type="entry name" value="DNA Polymerase, chain B, domain 1"/>
    <property type="match status" value="1"/>
</dbReference>
<keyword evidence="9" id="KW-0227">DNA damage</keyword>
<feature type="compositionally biased region" description="Polar residues" evidence="21">
    <location>
        <begin position="887"/>
        <end position="917"/>
    </location>
</feature>
<keyword evidence="14" id="KW-0411">Iron-sulfur</keyword>
<feature type="compositionally biased region" description="Polar residues" evidence="21">
    <location>
        <begin position="626"/>
        <end position="635"/>
    </location>
</feature>
<comment type="similarity">
    <text evidence="3 20">Belongs to the DNA polymerase type-B family.</text>
</comment>
<feature type="domain" description="DNA-directed DNA polymerase family B multifunctional" evidence="22">
    <location>
        <begin position="1318"/>
        <end position="1764"/>
    </location>
</feature>
<dbReference type="InterPro" id="IPR056435">
    <property type="entry name" value="DPOD/Z_N"/>
</dbReference>
<evidence type="ECO:0000256" key="21">
    <source>
        <dbReference type="SAM" id="MobiDB-lite"/>
    </source>
</evidence>
<dbReference type="InterPro" id="IPR006172">
    <property type="entry name" value="DNA-dir_DNA_pol_B"/>
</dbReference>
<dbReference type="PANTHER" id="PTHR45812:SF1">
    <property type="entry name" value="DNA POLYMERASE ZETA CATALYTIC SUBUNIT"/>
    <property type="match status" value="1"/>
</dbReference>
<evidence type="ECO:0000259" key="24">
    <source>
        <dbReference type="Pfam" id="PF24055"/>
    </source>
</evidence>
<keyword evidence="12 20" id="KW-0239">DNA-directed DNA polymerase</keyword>
<dbReference type="SUPFAM" id="SSF56672">
    <property type="entry name" value="DNA/RNA polymerases"/>
    <property type="match status" value="1"/>
</dbReference>
<dbReference type="InterPro" id="IPR030559">
    <property type="entry name" value="PolZ_Rev3"/>
</dbReference>
<dbReference type="GO" id="GO:0042276">
    <property type="term" value="P:error-prone translesion synthesis"/>
    <property type="evidence" value="ECO:0007669"/>
    <property type="project" value="TreeGrafter"/>
</dbReference>
<feature type="region of interest" description="Disordered" evidence="21">
    <location>
        <begin position="804"/>
        <end position="917"/>
    </location>
</feature>
<reference evidence="25 26" key="1">
    <citation type="submission" date="2016-07" db="EMBL/GenBank/DDBJ databases">
        <title>Pervasive Adenine N6-methylation of Active Genes in Fungi.</title>
        <authorList>
            <consortium name="DOE Joint Genome Institute"/>
            <person name="Mondo S.J."/>
            <person name="Dannebaum R.O."/>
            <person name="Kuo R.C."/>
            <person name="Labutti K."/>
            <person name="Haridas S."/>
            <person name="Kuo A."/>
            <person name="Salamov A."/>
            <person name="Ahrendt S.R."/>
            <person name="Lipzen A."/>
            <person name="Sullivan W."/>
            <person name="Andreopoulos W.B."/>
            <person name="Clum A."/>
            <person name="Lindquist E."/>
            <person name="Daum C."/>
            <person name="Ramamoorthy G.K."/>
            <person name="Gryganskyi A."/>
            <person name="Culley D."/>
            <person name="Magnuson J.K."/>
            <person name="James T.Y."/>
            <person name="O'Malley M.A."/>
            <person name="Stajich J.E."/>
            <person name="Spatafora J.W."/>
            <person name="Visel A."/>
            <person name="Grigoriev I.V."/>
        </authorList>
    </citation>
    <scope>NUCLEOTIDE SEQUENCE [LARGE SCALE GENOMIC DNA]</scope>
    <source>
        <strain evidence="25 26">68-887.2</strain>
    </source>
</reference>
<dbReference type="Pfam" id="PF03104">
    <property type="entry name" value="DNA_pol_B_exo1"/>
    <property type="match status" value="1"/>
</dbReference>
<comment type="catalytic activity">
    <reaction evidence="18 20">
        <text>DNA(n) + a 2'-deoxyribonucleoside 5'-triphosphate = DNA(n+1) + diphosphate</text>
        <dbReference type="Rhea" id="RHEA:22508"/>
        <dbReference type="Rhea" id="RHEA-COMP:17339"/>
        <dbReference type="Rhea" id="RHEA-COMP:17340"/>
        <dbReference type="ChEBI" id="CHEBI:33019"/>
        <dbReference type="ChEBI" id="CHEBI:61560"/>
        <dbReference type="ChEBI" id="CHEBI:173112"/>
        <dbReference type="EC" id="2.7.7.7"/>
    </reaction>
</comment>
<evidence type="ECO:0000256" key="7">
    <source>
        <dbReference type="ARBA" id="ARBA00022705"/>
    </source>
</evidence>
<keyword evidence="4" id="KW-0004">4Fe-4S</keyword>
<dbReference type="GO" id="GO:0016035">
    <property type="term" value="C:zeta DNA polymerase complex"/>
    <property type="evidence" value="ECO:0007669"/>
    <property type="project" value="InterPro"/>
</dbReference>
<feature type="region of interest" description="Disordered" evidence="21">
    <location>
        <begin position="709"/>
        <end position="766"/>
    </location>
</feature>
<dbReference type="InterPro" id="IPR042087">
    <property type="entry name" value="DNA_pol_B_thumb"/>
</dbReference>
<evidence type="ECO:0000256" key="2">
    <source>
        <dbReference type="ARBA" id="ARBA00004123"/>
    </source>
</evidence>
<gene>
    <name evidence="25" type="ORF">BCR39DRAFT_590352</name>
</gene>
<feature type="domain" description="DNA-directed DNA polymerase family B exonuclease" evidence="23">
    <location>
        <begin position="1055"/>
        <end position="1252"/>
    </location>
</feature>
<protein>
    <recommendedName>
        <fullName evidence="20">DNA polymerase</fullName>
        <ecNumber evidence="20">2.7.7.7</ecNumber>
    </recommendedName>
</protein>
<evidence type="ECO:0000313" key="26">
    <source>
        <dbReference type="Proteomes" id="UP000193986"/>
    </source>
</evidence>
<feature type="compositionally biased region" description="Basic and acidic residues" evidence="21">
    <location>
        <begin position="550"/>
        <end position="568"/>
    </location>
</feature>
<evidence type="ECO:0000256" key="14">
    <source>
        <dbReference type="ARBA" id="ARBA00023014"/>
    </source>
</evidence>
<evidence type="ECO:0000256" key="18">
    <source>
        <dbReference type="ARBA" id="ARBA00049244"/>
    </source>
</evidence>
<feature type="compositionally biased region" description="Acidic residues" evidence="21">
    <location>
        <begin position="581"/>
        <end position="598"/>
    </location>
</feature>
<keyword evidence="5 20" id="KW-0808">Transferase</keyword>
<dbReference type="GO" id="GO:0000166">
    <property type="term" value="F:nucleotide binding"/>
    <property type="evidence" value="ECO:0007669"/>
    <property type="project" value="InterPro"/>
</dbReference>
<dbReference type="FunFam" id="3.30.420.10:FF:000024">
    <property type="entry name" value="DNA polymerase zeta catalytic subunit"/>
    <property type="match status" value="1"/>
</dbReference>
<dbReference type="GO" id="GO:0003677">
    <property type="term" value="F:DNA binding"/>
    <property type="evidence" value="ECO:0007669"/>
    <property type="project" value="UniProtKB-KW"/>
</dbReference>
<comment type="caution">
    <text evidence="25">The sequence shown here is derived from an EMBL/GenBank/DDBJ whole genome shotgun (WGS) entry which is preliminary data.</text>
</comment>
<dbReference type="InterPro" id="IPR017964">
    <property type="entry name" value="DNA-dir_DNA_pol_B_CS"/>
</dbReference>
<dbReference type="Gene3D" id="1.10.132.60">
    <property type="entry name" value="DNA polymerase family B, C-terminal domain"/>
    <property type="match status" value="1"/>
</dbReference>
<dbReference type="OrthoDB" id="2414538at2759"/>
<keyword evidence="6 20" id="KW-0548">Nucleotidyltransferase</keyword>
<keyword evidence="16" id="KW-0234">DNA repair</keyword>
<keyword evidence="8" id="KW-0479">Metal-binding</keyword>
<dbReference type="CDD" id="cd05778">
    <property type="entry name" value="DNA_polB_zeta_exo"/>
    <property type="match status" value="1"/>
</dbReference>
<dbReference type="PANTHER" id="PTHR45812">
    <property type="entry name" value="DNA POLYMERASE ZETA CATALYTIC SUBUNIT"/>
    <property type="match status" value="1"/>
</dbReference>
<feature type="region of interest" description="Disordered" evidence="21">
    <location>
        <begin position="533"/>
        <end position="651"/>
    </location>
</feature>
<name>A0A1Y2ASL2_9TREE</name>
<dbReference type="Gene3D" id="3.30.420.10">
    <property type="entry name" value="Ribonuclease H-like superfamily/Ribonuclease H"/>
    <property type="match status" value="1"/>
</dbReference>
<dbReference type="Pfam" id="PF00136">
    <property type="entry name" value="DNA_pol_B"/>
    <property type="match status" value="1"/>
</dbReference>
<evidence type="ECO:0000259" key="23">
    <source>
        <dbReference type="Pfam" id="PF03104"/>
    </source>
</evidence>
<organism evidence="25 26">
    <name type="scientific">Naematelia encephala</name>
    <dbReference type="NCBI Taxonomy" id="71784"/>
    <lineage>
        <taxon>Eukaryota</taxon>
        <taxon>Fungi</taxon>
        <taxon>Dikarya</taxon>
        <taxon>Basidiomycota</taxon>
        <taxon>Agaricomycotina</taxon>
        <taxon>Tremellomycetes</taxon>
        <taxon>Tremellales</taxon>
        <taxon>Naemateliaceae</taxon>
        <taxon>Naematelia</taxon>
    </lineage>
</organism>
<dbReference type="PRINTS" id="PR00106">
    <property type="entry name" value="DNAPOLB"/>
</dbReference>
<feature type="compositionally biased region" description="Low complexity" evidence="21">
    <location>
        <begin position="808"/>
        <end position="824"/>
    </location>
</feature>
<evidence type="ECO:0000256" key="3">
    <source>
        <dbReference type="ARBA" id="ARBA00005755"/>
    </source>
</evidence>
<dbReference type="FunCoup" id="A0A1Y2ASL2">
    <property type="interactions" value="302"/>
</dbReference>
<evidence type="ECO:0000256" key="5">
    <source>
        <dbReference type="ARBA" id="ARBA00022679"/>
    </source>
</evidence>
<keyword evidence="13" id="KW-0408">Iron</keyword>
<dbReference type="GO" id="GO:0005634">
    <property type="term" value="C:nucleus"/>
    <property type="evidence" value="ECO:0007669"/>
    <property type="project" value="UniProtKB-SubCell"/>
</dbReference>
<proteinExistence type="inferred from homology"/>
<evidence type="ECO:0000256" key="17">
    <source>
        <dbReference type="ARBA" id="ARBA00023242"/>
    </source>
</evidence>
<comment type="cofactor">
    <cofactor evidence="1">
        <name>[4Fe-4S] cluster</name>
        <dbReference type="ChEBI" id="CHEBI:49883"/>
    </cofactor>
</comment>
<feature type="compositionally biased region" description="Polar residues" evidence="21">
    <location>
        <begin position="508"/>
        <end position="518"/>
    </location>
</feature>
<evidence type="ECO:0000256" key="4">
    <source>
        <dbReference type="ARBA" id="ARBA00022485"/>
    </source>
</evidence>
<feature type="region of interest" description="Disordered" evidence="21">
    <location>
        <begin position="779"/>
        <end position="798"/>
    </location>
</feature>
<dbReference type="GO" id="GO:0006260">
    <property type="term" value="P:DNA replication"/>
    <property type="evidence" value="ECO:0007669"/>
    <property type="project" value="UniProtKB-KW"/>
</dbReference>
<dbReference type="InterPro" id="IPR036397">
    <property type="entry name" value="RNaseH_sf"/>
</dbReference>
<dbReference type="CDD" id="cd05534">
    <property type="entry name" value="POLBc_zeta"/>
    <property type="match status" value="1"/>
</dbReference>
<keyword evidence="26" id="KW-1185">Reference proteome</keyword>
<dbReference type="GO" id="GO:0000724">
    <property type="term" value="P:double-strand break repair via homologous recombination"/>
    <property type="evidence" value="ECO:0007669"/>
    <property type="project" value="TreeGrafter"/>
</dbReference>
<keyword evidence="7 20" id="KW-0235">DNA replication</keyword>
<dbReference type="Proteomes" id="UP000193986">
    <property type="component" value="Unassembled WGS sequence"/>
</dbReference>
<dbReference type="SMART" id="SM00486">
    <property type="entry name" value="POLBc"/>
    <property type="match status" value="1"/>
</dbReference>
<feature type="region of interest" description="Disordered" evidence="21">
    <location>
        <begin position="424"/>
        <end position="518"/>
    </location>
</feature>
<dbReference type="SUPFAM" id="SSF53098">
    <property type="entry name" value="Ribonuclease H-like"/>
    <property type="match status" value="1"/>
</dbReference>
<dbReference type="InParanoid" id="A0A1Y2ASL2"/>
<dbReference type="FunFam" id="1.10.287.690:FF:000002">
    <property type="entry name" value="DNA polymerase zeta"/>
    <property type="match status" value="1"/>
</dbReference>
<evidence type="ECO:0000256" key="20">
    <source>
        <dbReference type="RuleBase" id="RU000442"/>
    </source>
</evidence>
<dbReference type="PROSITE" id="PS00116">
    <property type="entry name" value="DNA_POLYMERASE_B"/>
    <property type="match status" value="1"/>
</dbReference>
<dbReference type="InterPro" id="IPR006134">
    <property type="entry name" value="DNA-dir_DNA_pol_B_multi_dom"/>
</dbReference>
<dbReference type="FunFam" id="1.10.132.60:FF:000007">
    <property type="entry name" value="DNA polymerase"/>
    <property type="match status" value="1"/>
</dbReference>
<evidence type="ECO:0000256" key="9">
    <source>
        <dbReference type="ARBA" id="ARBA00022763"/>
    </source>
</evidence>
<feature type="compositionally biased region" description="Acidic residues" evidence="21">
    <location>
        <begin position="540"/>
        <end position="549"/>
    </location>
</feature>
<evidence type="ECO:0000256" key="10">
    <source>
        <dbReference type="ARBA" id="ARBA00022771"/>
    </source>
</evidence>
<evidence type="ECO:0000256" key="12">
    <source>
        <dbReference type="ARBA" id="ARBA00022932"/>
    </source>
</evidence>
<dbReference type="InterPro" id="IPR006133">
    <property type="entry name" value="DNA-dir_DNA_pol_B_exonuc"/>
</dbReference>
<dbReference type="Pfam" id="PF24055">
    <property type="entry name" value="POL3_N"/>
    <property type="match status" value="1"/>
</dbReference>
<evidence type="ECO:0000259" key="22">
    <source>
        <dbReference type="Pfam" id="PF00136"/>
    </source>
</evidence>
<keyword evidence="11" id="KW-0862">Zinc</keyword>
<dbReference type="EMBL" id="MCFC01000062">
    <property type="protein sequence ID" value="ORY24945.1"/>
    <property type="molecule type" value="Genomic_DNA"/>
</dbReference>
<evidence type="ECO:0000313" key="25">
    <source>
        <dbReference type="EMBL" id="ORY24945.1"/>
    </source>
</evidence>
<dbReference type="GO" id="GO:0008270">
    <property type="term" value="F:zinc ion binding"/>
    <property type="evidence" value="ECO:0007669"/>
    <property type="project" value="UniProtKB-KW"/>
</dbReference>
<comment type="subcellular location">
    <subcellularLocation>
        <location evidence="2">Nucleus</location>
    </subcellularLocation>
</comment>
<dbReference type="InterPro" id="IPR012337">
    <property type="entry name" value="RNaseH-like_sf"/>
</dbReference>
<comment type="subunit">
    <text evidence="19">Forms DNA polymerase zeta with REV7.</text>
</comment>
<sequence>MSSFDHDDPDHPLLRLRITHITSTMSTPLPSLSRYYVPSSFATAIPPGALPQSMPVLRIFGTTPGLQKICANIHLCYPYFFVPFPMDSSDPLRPERVVKLCQRFAVSLNHAICLAMRQNPTGQSSTSKYGGGTDPRHLHVVSVMLVKGVPFYGYHIGYSYFLKVSLVNPSRMFVALEQLRKPVVLGREWQPHEAHLNHVLQFMCDFDLYGCGWLDIGGGTFREPLPDGDPYDDPPDPRIPPEIFNSLTTPSSMLYPDSLSPPKDTYTPLEIDVLPHHILNRRRLKPRKLHHDFIELLHSPLDPDEKLVPAVAELWEDERRRRLAKGLSLSEAAMMPGSGGMGGRSKEELGYLMAGGERKQNKGGDWKISDELWAMIEDRMSDERRNKGKLSFERFSADLSAGKNGEKRKFDKWIMTTFEAVSAHWPKQPRSHTSTQRSHRSKRPQKGNSSAAATPLHSIKLPTSPANGEVKTSSGSSPPLPEHKPQQQDLDYEKDEHESAYSSDEEQNPFNAFAMSQLSQGQSVDIPIDVNSRMVQRDVIDEDDEDVEEAERQRHEQDARQHADEGVRFRATQAPVKQSNEEDEEEGDEFDDLDERELDELFRRTVANGLGSAQSTPQKRGPGGSVTPTTVSSISGGVESRKFRRDQGLREQAGLGDLSTIIDRSSISISPGSNPFDARLRTPTKVKSPLSDKATPTSLVRNLFARNRQPSISPHSNVKRAALPPPGTIVLTPARRSLGRLTVSPEAEERESTPTPSMPPKNGVGRDLEAELDDIKPKLEEVDVKGPTGDLSDPAMPPARQVKIQVPSKSTSSTNGTKTTTLSTHIGQLSPTIGSGKRRAPSPTLQNDPLTLFAESASEPDASAGRNRKRVRLASPVDRTPTPPQDEMTSQMLLRSSGDTHNSKGSEPTDGSGSTVLNLSKTSWQPRDAPPLARDLSELEMIGLPSVVYQEPHYSNPLDVPSRAKMFAGRMFSLKGKAVSDLSDFEFSTTGNKRWLKSQKFGVERSRYGWDYALPPPPLAQVTQWCQQVDDDARDRASQRARLTSQLEAPTQKNKYGFKFSQRKKTEASKRESQSMSVLALEVFAKSRHQLLPDPEKDEVTAVFFCYQNEDDSLPDTTVHPGYYAGYVVVESAQSRRERVQLEGVPCTFVTTELDLLNWVIDLVKGWDPDVLAGWELHNGSWGYLASRAEQAFSVDLMDQLSRVVSGHSGPKKDFYSATHTSTFKVSGRHILNIWRICKSEVNLTQYTFENVAFHLLHQRIPHYSSANLTALWKSKIPSHTHRVLKYLFQRVVIYMEIIDKAEIITKNAEFARVFGVDFASVMFRGSQFKVESFMFRIAKPESFVLVSPSKQQVGLQNAPFAVPLIAEPESKYYNHPILVLDFQSLYPSVMIAYNICFSTCLGRVEKFKGTDKFGFTELKVADGLLELLKDYLTVTPNGMIFVKPAVRKSLLAKMLGEILDTRVMVKHAMKGARADKSLLQLLNARQLGLKLMANVTYGYTSATYSGRMPCIEVADSIVQTGRETLEKAQELIHSRTDWGAQVVYGDTDSLFVALPGRSREQAFKIGNDIADTVTAMNPKPVKLKFEKVYMGSVLMAKKRYVGFKYEHPDDTEPVFDAKGIETIRRDGFPAQQKIEEVCLKLLFRTQDLSQIKEFCRQEWTKILQGRVSMQDFIVAKEVRLGSYSDKGVPPPGAAVAYRRILKDPRDEPQYAERVPYIVSNAEGRRLIDRARTPEEMLANRSLGIDAEYYIRNLLIPPLSRIFNLVGADVENWYDSMPRTKRAGRYDRNLAGGMRIDSHFRSSHCVVCGVESSDSMCYLELIVLSR</sequence>
<accession>A0A1Y2ASL2</accession>
<dbReference type="Gene3D" id="1.10.287.690">
    <property type="entry name" value="Helix hairpin bin"/>
    <property type="match status" value="1"/>
</dbReference>
<evidence type="ECO:0000256" key="1">
    <source>
        <dbReference type="ARBA" id="ARBA00001966"/>
    </source>
</evidence>
<evidence type="ECO:0000256" key="19">
    <source>
        <dbReference type="ARBA" id="ARBA00066055"/>
    </source>
</evidence>
<feature type="domain" description="DNA polymerase delta/zeta catalytic subunit N-terminal" evidence="24">
    <location>
        <begin position="77"/>
        <end position="171"/>
    </location>
</feature>
<dbReference type="EC" id="2.7.7.7" evidence="20"/>
<dbReference type="STRING" id="71784.A0A1Y2ASL2"/>
<keyword evidence="10" id="KW-0863">Zinc-finger</keyword>
<evidence type="ECO:0000256" key="16">
    <source>
        <dbReference type="ARBA" id="ARBA00023204"/>
    </source>
</evidence>
<dbReference type="GO" id="GO:0003887">
    <property type="term" value="F:DNA-directed DNA polymerase activity"/>
    <property type="evidence" value="ECO:0007669"/>
    <property type="project" value="UniProtKB-KW"/>
</dbReference>
<dbReference type="InterPro" id="IPR023211">
    <property type="entry name" value="DNA_pol_palm_dom_sf"/>
</dbReference>
<feature type="compositionally biased region" description="Basic and acidic residues" evidence="21">
    <location>
        <begin position="639"/>
        <end position="649"/>
    </location>
</feature>